<dbReference type="EMBL" id="CP092418">
    <property type="protein sequence ID" value="USD19612.1"/>
    <property type="molecule type" value="Genomic_DNA"/>
</dbReference>
<dbReference type="RefSeq" id="WP_252081711.1">
    <property type="nucleotide sequence ID" value="NZ_CP092418.1"/>
</dbReference>
<dbReference type="CDD" id="cd02440">
    <property type="entry name" value="AdoMet_MTases"/>
    <property type="match status" value="1"/>
</dbReference>
<reference evidence="6" key="1">
    <citation type="submission" date="2022-02" db="EMBL/GenBank/DDBJ databases">
        <title>Coral-associated bacteria.</title>
        <authorList>
            <person name="Tang K."/>
            <person name="Wang X."/>
        </authorList>
    </citation>
    <scope>NUCLEOTIDE SEQUENCE</scope>
    <source>
        <strain evidence="6">SCSIO 43006</strain>
    </source>
</reference>
<dbReference type="SUPFAM" id="SSF46785">
    <property type="entry name" value="Winged helix' DNA-binding domain"/>
    <property type="match status" value="1"/>
</dbReference>
<dbReference type="InterPro" id="IPR036388">
    <property type="entry name" value="WH-like_DNA-bd_sf"/>
</dbReference>
<dbReference type="InterPro" id="IPR036390">
    <property type="entry name" value="WH_DNA-bd_sf"/>
</dbReference>
<proteinExistence type="predicted"/>
<feature type="domain" description="O-methyltransferase dimerisation" evidence="5">
    <location>
        <begin position="17"/>
        <end position="90"/>
    </location>
</feature>
<dbReference type="Gene3D" id="3.40.50.150">
    <property type="entry name" value="Vaccinia Virus protein VP39"/>
    <property type="match status" value="1"/>
</dbReference>
<dbReference type="InterPro" id="IPR016461">
    <property type="entry name" value="COMT-like"/>
</dbReference>
<dbReference type="Pfam" id="PF00891">
    <property type="entry name" value="Methyltransf_2"/>
    <property type="match status" value="1"/>
</dbReference>
<keyword evidence="3" id="KW-0949">S-adenosyl-L-methionine</keyword>
<evidence type="ECO:0000313" key="6">
    <source>
        <dbReference type="EMBL" id="USD19612.1"/>
    </source>
</evidence>
<dbReference type="Pfam" id="PF08100">
    <property type="entry name" value="Dimerisation"/>
    <property type="match status" value="1"/>
</dbReference>
<keyword evidence="7" id="KW-1185">Reference proteome</keyword>
<dbReference type="Gene3D" id="1.10.10.10">
    <property type="entry name" value="Winged helix-like DNA-binding domain superfamily/Winged helix DNA-binding domain"/>
    <property type="match status" value="1"/>
</dbReference>
<dbReference type="SUPFAM" id="SSF53335">
    <property type="entry name" value="S-adenosyl-L-methionine-dependent methyltransferases"/>
    <property type="match status" value="1"/>
</dbReference>
<evidence type="ECO:0000259" key="5">
    <source>
        <dbReference type="Pfam" id="PF08100"/>
    </source>
</evidence>
<dbReference type="InterPro" id="IPR001077">
    <property type="entry name" value="COMT_C"/>
</dbReference>
<dbReference type="InterPro" id="IPR012967">
    <property type="entry name" value="COMT_dimerisation"/>
</dbReference>
<evidence type="ECO:0000256" key="1">
    <source>
        <dbReference type="ARBA" id="ARBA00022603"/>
    </source>
</evidence>
<keyword evidence="1" id="KW-0489">Methyltransferase</keyword>
<sequence>MYIKAPTSSDTPLWDRLMGNYTFACLKVAAQLDIYGLIDKGYNTSDKISQALQLSSKGVEQYLLILNHLGYIKMELAQYENTELAKNYLDKNSLYYWGEVLLDPFAIYDINHLDKKIITSLKREYELECKGRSVTDMWQNDEMDNESAAAFTHLMHSQGFASAVKAASDGIFKQVDTLLDAGAGSGTIALAFCETYPNRTAVLFDLAPVCEIAKEYVQKFNKTQQITIAKGDLFSAEWPTGFDGLCFSNVLHDWQEAICESLLSKAFSLLPKEGFIFIHDMLLDESQLTPSLFSFHLFMNHGSRLYSEKELYQMLTKAGFKNPQSHKALGYFSVISAQKP</sequence>
<evidence type="ECO:0000256" key="3">
    <source>
        <dbReference type="ARBA" id="ARBA00022691"/>
    </source>
</evidence>
<name>A0ABY4V5R2_9GAMM</name>
<dbReference type="InterPro" id="IPR029063">
    <property type="entry name" value="SAM-dependent_MTases_sf"/>
</dbReference>
<dbReference type="PIRSF" id="PIRSF005739">
    <property type="entry name" value="O-mtase"/>
    <property type="match status" value="1"/>
</dbReference>
<evidence type="ECO:0000259" key="4">
    <source>
        <dbReference type="Pfam" id="PF00891"/>
    </source>
</evidence>
<keyword evidence="2" id="KW-0808">Transferase</keyword>
<dbReference type="PANTHER" id="PTHR43712:SF2">
    <property type="entry name" value="O-METHYLTRANSFERASE CICE"/>
    <property type="match status" value="1"/>
</dbReference>
<organism evidence="6 7">
    <name type="scientific">Microbulbifer variabilis</name>
    <dbReference type="NCBI Taxonomy" id="266805"/>
    <lineage>
        <taxon>Bacteria</taxon>
        <taxon>Pseudomonadati</taxon>
        <taxon>Pseudomonadota</taxon>
        <taxon>Gammaproteobacteria</taxon>
        <taxon>Cellvibrionales</taxon>
        <taxon>Microbulbiferaceae</taxon>
        <taxon>Microbulbifer</taxon>
    </lineage>
</organism>
<gene>
    <name evidence="6" type="ORF">MJO52_11010</name>
</gene>
<evidence type="ECO:0000313" key="7">
    <source>
        <dbReference type="Proteomes" id="UP001055658"/>
    </source>
</evidence>
<accession>A0ABY4V5R2</accession>
<dbReference type="PANTHER" id="PTHR43712">
    <property type="entry name" value="PUTATIVE (AFU_ORTHOLOGUE AFUA_4G14580)-RELATED"/>
    <property type="match status" value="1"/>
</dbReference>
<dbReference type="PROSITE" id="PS51683">
    <property type="entry name" value="SAM_OMT_II"/>
    <property type="match status" value="1"/>
</dbReference>
<dbReference type="Proteomes" id="UP001055658">
    <property type="component" value="Chromosome"/>
</dbReference>
<protein>
    <submittedName>
        <fullName evidence="6">Acetylserotonin O-methyltransferase</fullName>
    </submittedName>
</protein>
<evidence type="ECO:0000256" key="2">
    <source>
        <dbReference type="ARBA" id="ARBA00022679"/>
    </source>
</evidence>
<feature type="domain" description="O-methyltransferase C-terminal" evidence="4">
    <location>
        <begin position="130"/>
        <end position="321"/>
    </location>
</feature>